<feature type="compositionally biased region" description="Acidic residues" evidence="1">
    <location>
        <begin position="224"/>
        <end position="249"/>
    </location>
</feature>
<keyword evidence="3" id="KW-1185">Reference proteome</keyword>
<feature type="region of interest" description="Disordered" evidence="1">
    <location>
        <begin position="1"/>
        <end position="28"/>
    </location>
</feature>
<protein>
    <submittedName>
        <fullName evidence="2">Uncharacterized protein</fullName>
    </submittedName>
</protein>
<gene>
    <name evidence="2" type="ORF">K452DRAFT_99817</name>
</gene>
<organism evidence="2 3">
    <name type="scientific">Aplosporella prunicola CBS 121167</name>
    <dbReference type="NCBI Taxonomy" id="1176127"/>
    <lineage>
        <taxon>Eukaryota</taxon>
        <taxon>Fungi</taxon>
        <taxon>Dikarya</taxon>
        <taxon>Ascomycota</taxon>
        <taxon>Pezizomycotina</taxon>
        <taxon>Dothideomycetes</taxon>
        <taxon>Dothideomycetes incertae sedis</taxon>
        <taxon>Botryosphaeriales</taxon>
        <taxon>Aplosporellaceae</taxon>
        <taxon>Aplosporella</taxon>
    </lineage>
</organism>
<reference evidence="2" key="1">
    <citation type="journal article" date="2020" name="Stud. Mycol.">
        <title>101 Dothideomycetes genomes: a test case for predicting lifestyles and emergence of pathogens.</title>
        <authorList>
            <person name="Haridas S."/>
            <person name="Albert R."/>
            <person name="Binder M."/>
            <person name="Bloem J."/>
            <person name="Labutti K."/>
            <person name="Salamov A."/>
            <person name="Andreopoulos B."/>
            <person name="Baker S."/>
            <person name="Barry K."/>
            <person name="Bills G."/>
            <person name="Bluhm B."/>
            <person name="Cannon C."/>
            <person name="Castanera R."/>
            <person name="Culley D."/>
            <person name="Daum C."/>
            <person name="Ezra D."/>
            <person name="Gonzalez J."/>
            <person name="Henrissat B."/>
            <person name="Kuo A."/>
            <person name="Liang C."/>
            <person name="Lipzen A."/>
            <person name="Lutzoni F."/>
            <person name="Magnuson J."/>
            <person name="Mondo S."/>
            <person name="Nolan M."/>
            <person name="Ohm R."/>
            <person name="Pangilinan J."/>
            <person name="Park H.-J."/>
            <person name="Ramirez L."/>
            <person name="Alfaro M."/>
            <person name="Sun H."/>
            <person name="Tritt A."/>
            <person name="Yoshinaga Y."/>
            <person name="Zwiers L.-H."/>
            <person name="Turgeon B."/>
            <person name="Goodwin S."/>
            <person name="Spatafora J."/>
            <person name="Crous P."/>
            <person name="Grigoriev I."/>
        </authorList>
    </citation>
    <scope>NUCLEOTIDE SEQUENCE</scope>
    <source>
        <strain evidence="2">CBS 121167</strain>
    </source>
</reference>
<dbReference type="EMBL" id="ML995501">
    <property type="protein sequence ID" value="KAF2137617.1"/>
    <property type="molecule type" value="Genomic_DNA"/>
</dbReference>
<name>A0A6A6B3S7_9PEZI</name>
<evidence type="ECO:0000256" key="1">
    <source>
        <dbReference type="SAM" id="MobiDB-lite"/>
    </source>
</evidence>
<sequence length="276" mass="30825">MSNQQLKPETQSSKNTRETCSGSRNRDERFNTLYDRNLSLLNALQREVDAQRATVHRAFHGTQEASAALGQTTIRPRAPYLRPLGSSTDFQLSRPISPLCLHEAEDTPKSVSRPPYLRALNSATELQRLRSASPLYLHLVEDVPKVVFRAPYLRPRKSATDLQHLRPVSPLCLYEVENVQQVVFASDAAVRRLAASDGRELGGDWTDGQGYQNKVDCDGVNKDELDDDEADENEVGEDGDVGEDNEEREDTAGRGSSCTRARCKVSRSRFTAKGYE</sequence>
<feature type="region of interest" description="Disordered" evidence="1">
    <location>
        <begin position="199"/>
        <end position="276"/>
    </location>
</feature>
<dbReference type="AlphaFoldDB" id="A0A6A6B3S7"/>
<accession>A0A6A6B3S7</accession>
<evidence type="ECO:0000313" key="3">
    <source>
        <dbReference type="Proteomes" id="UP000799438"/>
    </source>
</evidence>
<dbReference type="RefSeq" id="XP_033393332.1">
    <property type="nucleotide sequence ID" value="XM_033547416.1"/>
</dbReference>
<dbReference type="Proteomes" id="UP000799438">
    <property type="component" value="Unassembled WGS sequence"/>
</dbReference>
<proteinExistence type="predicted"/>
<dbReference type="GeneID" id="54304923"/>
<evidence type="ECO:0000313" key="2">
    <source>
        <dbReference type="EMBL" id="KAF2137617.1"/>
    </source>
</evidence>
<feature type="compositionally biased region" description="Polar residues" evidence="1">
    <location>
        <begin position="1"/>
        <end position="23"/>
    </location>
</feature>